<dbReference type="GO" id="GO:0009051">
    <property type="term" value="P:pentose-phosphate shunt, oxidative branch"/>
    <property type="evidence" value="ECO:0007669"/>
    <property type="project" value="TreeGrafter"/>
</dbReference>
<evidence type="ECO:0000256" key="5">
    <source>
        <dbReference type="ARBA" id="ARBA00023277"/>
    </source>
</evidence>
<gene>
    <name evidence="6" type="primary">zwf</name>
    <name evidence="9" type="ORF">VF00_C0009G0005</name>
</gene>
<evidence type="ECO:0000313" key="10">
    <source>
        <dbReference type="Proteomes" id="UP000034913"/>
    </source>
</evidence>
<dbReference type="Gene3D" id="3.40.50.720">
    <property type="entry name" value="NAD(P)-binding Rossmann-like Domain"/>
    <property type="match status" value="1"/>
</dbReference>
<protein>
    <recommendedName>
        <fullName evidence="6">Glucose-6-phosphate 1-dehydrogenase</fullName>
        <shortName evidence="6">G6PD</shortName>
        <ecNumber evidence="6">1.1.1.49</ecNumber>
    </recommendedName>
</protein>
<dbReference type="SUPFAM" id="SSF51735">
    <property type="entry name" value="NAD(P)-binding Rossmann-fold domains"/>
    <property type="match status" value="1"/>
</dbReference>
<comment type="catalytic activity">
    <reaction evidence="6">
        <text>D-glucose 6-phosphate + NADP(+) = 6-phospho-D-glucono-1,5-lactone + NADPH + H(+)</text>
        <dbReference type="Rhea" id="RHEA:15841"/>
        <dbReference type="ChEBI" id="CHEBI:15378"/>
        <dbReference type="ChEBI" id="CHEBI:57783"/>
        <dbReference type="ChEBI" id="CHEBI:57955"/>
        <dbReference type="ChEBI" id="CHEBI:58349"/>
        <dbReference type="ChEBI" id="CHEBI:61548"/>
        <dbReference type="EC" id="1.1.1.49"/>
    </reaction>
</comment>
<evidence type="ECO:0000256" key="6">
    <source>
        <dbReference type="HAMAP-Rule" id="MF_00966"/>
    </source>
</evidence>
<keyword evidence="2 6" id="KW-0313">Glucose metabolism</keyword>
<dbReference type="InterPro" id="IPR001282">
    <property type="entry name" value="G6P_DH"/>
</dbReference>
<evidence type="ECO:0000259" key="7">
    <source>
        <dbReference type="Pfam" id="PF00479"/>
    </source>
</evidence>
<comment type="similarity">
    <text evidence="6">Belongs to the glucose-6-phosphate dehydrogenase family.</text>
</comment>
<dbReference type="InterPro" id="IPR022674">
    <property type="entry name" value="G6P_DH_NAD-bd"/>
</dbReference>
<evidence type="ECO:0000256" key="1">
    <source>
        <dbReference type="ARBA" id="ARBA00004937"/>
    </source>
</evidence>
<dbReference type="UniPathway" id="UPA00115">
    <property type="reaction ID" value="UER00408"/>
</dbReference>
<dbReference type="AlphaFoldDB" id="A0A0G1ZET5"/>
<evidence type="ECO:0000256" key="4">
    <source>
        <dbReference type="ARBA" id="ARBA00023002"/>
    </source>
</evidence>
<reference evidence="9 10" key="1">
    <citation type="journal article" date="2015" name="Nature">
        <title>rRNA introns, odd ribosomes, and small enigmatic genomes across a large radiation of phyla.</title>
        <authorList>
            <person name="Brown C.T."/>
            <person name="Hug L.A."/>
            <person name="Thomas B.C."/>
            <person name="Sharon I."/>
            <person name="Castelle C.J."/>
            <person name="Singh A."/>
            <person name="Wilkins M.J."/>
            <person name="Williams K.H."/>
            <person name="Banfield J.F."/>
        </authorList>
    </citation>
    <scope>NUCLEOTIDE SEQUENCE [LARGE SCALE GENOMIC DNA]</scope>
</reference>
<dbReference type="HAMAP" id="MF_00966">
    <property type="entry name" value="G6PD"/>
    <property type="match status" value="1"/>
</dbReference>
<evidence type="ECO:0000259" key="8">
    <source>
        <dbReference type="Pfam" id="PF02781"/>
    </source>
</evidence>
<dbReference type="EMBL" id="LCRB01000009">
    <property type="protein sequence ID" value="KKW26372.1"/>
    <property type="molecule type" value="Genomic_DNA"/>
</dbReference>
<dbReference type="EC" id="1.1.1.49" evidence="6"/>
<dbReference type="Gene3D" id="3.30.360.10">
    <property type="entry name" value="Dihydrodipicolinate Reductase, domain 2"/>
    <property type="match status" value="1"/>
</dbReference>
<dbReference type="PANTHER" id="PTHR23429">
    <property type="entry name" value="GLUCOSE-6-PHOSPHATE 1-DEHYDROGENASE G6PD"/>
    <property type="match status" value="1"/>
</dbReference>
<sequence>METNCPTIFTIFGATGDLTQRKLLLCVARRQVSEEGFRKEAAASVRKYSRIKVNDELLEKFLGRISYAPFHFSKEEDYALLKERLECMAGTHCPSIDRIFYLAIPSELIGTVVQGMEKASLTKQAQGGGYTRVVFEKPFGSDLRSAKRLNRTILSVFDESQIYRIDHYLAKELVQNLLVMRFGNSIFEPLWNKRYIDHIQITVAETIGVENRAHYYDTAGSLRDVVQNHIMQLLCLVAMASPKTLNAEDIRNEKVKILTRIARSKDMLSYSVKGQYASGEIEGKELPAYRQEKDIFRSSLTDTYFAMKLFIRNRLWRGVPFYVRTGKRLKDRATEIVLVYKQPESRLFKERGLELESNLLFIRVQPDEGITLQFNAKVPGNKVLIEPVDMDFCHECKFGPNSPESYERLLHDVMHGDQTLFTRWDEVEHSWKIIDRIAKPWKNRQPHLYEAGTWGPKEADELIGQDGRKWINPSKPGYVALLGR</sequence>
<organism evidence="9 10">
    <name type="scientific">candidate division Kazan bacterium GW2011_GWB1_52_7</name>
    <dbReference type="NCBI Taxonomy" id="1620414"/>
    <lineage>
        <taxon>Bacteria</taxon>
        <taxon>Bacteria division Kazan-3B-28</taxon>
    </lineage>
</organism>
<feature type="binding site" evidence="6">
    <location>
        <position position="137"/>
    </location>
    <ligand>
        <name>NADP(+)</name>
        <dbReference type="ChEBI" id="CHEBI:58349"/>
    </ligand>
</feature>
<dbReference type="PATRIC" id="fig|1620414.3.peg.666"/>
<comment type="caution">
    <text evidence="9">The sequence shown here is derived from an EMBL/GenBank/DDBJ whole genome shotgun (WGS) entry which is preliminary data.</text>
</comment>
<evidence type="ECO:0000313" key="9">
    <source>
        <dbReference type="EMBL" id="KKW26372.1"/>
    </source>
</evidence>
<feature type="binding site" evidence="6">
    <location>
        <position position="327"/>
    </location>
    <ligand>
        <name>substrate</name>
    </ligand>
</feature>
<dbReference type="InterPro" id="IPR036291">
    <property type="entry name" value="NAD(P)-bd_dom_sf"/>
</dbReference>
<dbReference type="InterPro" id="IPR022675">
    <property type="entry name" value="G6P_DH_C"/>
</dbReference>
<dbReference type="Pfam" id="PF02781">
    <property type="entry name" value="G6PD_C"/>
    <property type="match status" value="1"/>
</dbReference>
<evidence type="ECO:0000256" key="3">
    <source>
        <dbReference type="ARBA" id="ARBA00022857"/>
    </source>
</evidence>
<dbReference type="NCBIfam" id="TIGR00871">
    <property type="entry name" value="zwf"/>
    <property type="match status" value="1"/>
</dbReference>
<comment type="pathway">
    <text evidence="1 6">Carbohydrate degradation; pentose phosphate pathway; D-ribulose 5-phosphate from D-glucose 6-phosphate (oxidative stage): step 1/3.</text>
</comment>
<comment type="function">
    <text evidence="6">Catalyzes the oxidation of glucose 6-phosphate to 6-phosphogluconolactone.</text>
</comment>
<feature type="domain" description="Glucose-6-phosphate dehydrogenase C-terminal" evidence="8">
    <location>
        <begin position="178"/>
        <end position="470"/>
    </location>
</feature>
<dbReference type="PIRSF" id="PIRSF000110">
    <property type="entry name" value="G6PD"/>
    <property type="match status" value="1"/>
</dbReference>
<keyword evidence="4 6" id="KW-0560">Oxidoreductase</keyword>
<dbReference type="Pfam" id="PF00479">
    <property type="entry name" value="G6PD_N"/>
    <property type="match status" value="1"/>
</dbReference>
<name>A0A0G1ZET5_UNCK3</name>
<dbReference type="PRINTS" id="PR00079">
    <property type="entry name" value="G6PDHDRGNASE"/>
</dbReference>
<dbReference type="PANTHER" id="PTHR23429:SF0">
    <property type="entry name" value="GLUCOSE-6-PHOSPHATE 1-DEHYDROGENASE"/>
    <property type="match status" value="1"/>
</dbReference>
<dbReference type="SUPFAM" id="SSF55347">
    <property type="entry name" value="Glyceraldehyde-3-phosphate dehydrogenase-like, C-terminal domain"/>
    <property type="match status" value="1"/>
</dbReference>
<dbReference type="GO" id="GO:0050661">
    <property type="term" value="F:NADP binding"/>
    <property type="evidence" value="ECO:0007669"/>
    <property type="project" value="UniProtKB-UniRule"/>
</dbReference>
<dbReference type="GO" id="GO:0004345">
    <property type="term" value="F:glucose-6-phosphate dehydrogenase activity"/>
    <property type="evidence" value="ECO:0007669"/>
    <property type="project" value="UniProtKB-UniRule"/>
</dbReference>
<feature type="domain" description="Glucose-6-phosphate dehydrogenase NAD-binding" evidence="7">
    <location>
        <begin position="25"/>
        <end position="176"/>
    </location>
</feature>
<comment type="caution">
    <text evidence="6">Lacks conserved residue(s) required for the propagation of feature annotation.</text>
</comment>
<keyword evidence="3 6" id="KW-0521">NADP</keyword>
<keyword evidence="5 6" id="KW-0119">Carbohydrate metabolism</keyword>
<feature type="active site" description="Proton acceptor" evidence="6">
    <location>
        <position position="229"/>
    </location>
</feature>
<feature type="binding site" evidence="6">
    <location>
        <position position="29"/>
    </location>
    <ligand>
        <name>NADP(+)</name>
        <dbReference type="ChEBI" id="CHEBI:58349"/>
    </ligand>
</feature>
<feature type="binding site" evidence="6">
    <location>
        <position position="171"/>
    </location>
    <ligand>
        <name>substrate</name>
    </ligand>
</feature>
<feature type="binding site" evidence="6">
    <location>
        <position position="167"/>
    </location>
    <ligand>
        <name>substrate</name>
    </ligand>
</feature>
<evidence type="ECO:0000256" key="2">
    <source>
        <dbReference type="ARBA" id="ARBA00022526"/>
    </source>
</evidence>
<dbReference type="GO" id="GO:0006006">
    <property type="term" value="P:glucose metabolic process"/>
    <property type="evidence" value="ECO:0007669"/>
    <property type="project" value="UniProtKB-KW"/>
</dbReference>
<feature type="binding site" evidence="6">
    <location>
        <position position="205"/>
    </location>
    <ligand>
        <name>substrate</name>
    </ligand>
</feature>
<dbReference type="GO" id="GO:0005829">
    <property type="term" value="C:cytosol"/>
    <property type="evidence" value="ECO:0007669"/>
    <property type="project" value="TreeGrafter"/>
</dbReference>
<feature type="binding site" evidence="6">
    <location>
        <position position="224"/>
    </location>
    <ligand>
        <name>substrate</name>
    </ligand>
</feature>
<accession>A0A0G1ZET5</accession>
<proteinExistence type="inferred from homology"/>
<dbReference type="Proteomes" id="UP000034913">
    <property type="component" value="Unassembled WGS sequence"/>
</dbReference>